<protein>
    <submittedName>
        <fullName evidence="1">Uncharacterized protein</fullName>
    </submittedName>
</protein>
<evidence type="ECO:0000313" key="2">
    <source>
        <dbReference type="Proteomes" id="UP000318122"/>
    </source>
</evidence>
<dbReference type="EMBL" id="MK804891">
    <property type="protein sequence ID" value="QDB73906.1"/>
    <property type="molecule type" value="Genomic_DNA"/>
</dbReference>
<keyword evidence="2" id="KW-1185">Reference proteome</keyword>
<proteinExistence type="predicted"/>
<name>A0A4Y5TZ25_9CAUD</name>
<dbReference type="Pfam" id="PF22759">
    <property type="entry name" value="E217_GP41"/>
    <property type="match status" value="1"/>
</dbReference>
<organism evidence="1 2">
    <name type="scientific">Aeromonas phage 2_D05</name>
    <dbReference type="NCBI Taxonomy" id="2588098"/>
    <lineage>
        <taxon>Viruses</taxon>
        <taxon>Duplodnaviria</taxon>
        <taxon>Heunggongvirae</taxon>
        <taxon>Uroviricota</taxon>
        <taxon>Caudoviricetes</taxon>
        <taxon>Kunmingvirus</taxon>
        <taxon>Kunmingvirus kv2D05</taxon>
    </lineage>
</organism>
<reference evidence="1 2" key="1">
    <citation type="submission" date="2019-04" db="EMBL/GenBank/DDBJ databases">
        <title>Nine Novel Phages from a Plateau Lake in Southwest China Provide Insights into Aeromonas Phage Diversity.</title>
        <authorList>
            <person name="Xiao W."/>
        </authorList>
    </citation>
    <scope>NUCLEOTIDE SEQUENCE [LARGE SCALE GENOMIC DNA]</scope>
</reference>
<gene>
    <name evidence="1" type="ORF">2D05_075</name>
</gene>
<dbReference type="InterPro" id="IPR054496">
    <property type="entry name" value="E217_GP41"/>
</dbReference>
<sequence length="286" mass="31243">MRFTFKMRTGSFAGPDEPDTVIYDGFRSSVQINAPGGWQFATARISIKGLAQDVMNRLTIINYVNTELQRNEVLVEATGPDGKYNTLFLGTIGSAYADYMGAPDVSFMIEAYQSLQSSVDANPPTSWPGPQKVTAIAGELCKRIGLPLENNGVDATVSDAYLSGSYLNQLRTLCDMARCQLWVEPSEGLIAIAPIGAPRSQEPVVMNSELGLVGWPTPTHLGVDFMCLYDPGIYRGRQIKLETSVTPCAGDWYVRSVAVNLDCETPGGAWFMYVNANAISQFVRVR</sequence>
<dbReference type="Proteomes" id="UP000318122">
    <property type="component" value="Segment"/>
</dbReference>
<accession>A0A4Y5TZ25</accession>
<evidence type="ECO:0000313" key="1">
    <source>
        <dbReference type="EMBL" id="QDB73906.1"/>
    </source>
</evidence>